<organism evidence="3 4">
    <name type="scientific">Streptomyces durmitorensis</name>
    <dbReference type="NCBI Taxonomy" id="319947"/>
    <lineage>
        <taxon>Bacteria</taxon>
        <taxon>Bacillati</taxon>
        <taxon>Actinomycetota</taxon>
        <taxon>Actinomycetes</taxon>
        <taxon>Kitasatosporales</taxon>
        <taxon>Streptomycetaceae</taxon>
        <taxon>Streptomyces</taxon>
    </lineage>
</organism>
<dbReference type="RefSeq" id="WP_249585810.1">
    <property type="nucleotide sequence ID" value="NZ_BAAAQL010000002.1"/>
</dbReference>
<name>A0ABY4PMZ6_9ACTN</name>
<keyword evidence="4" id="KW-1185">Reference proteome</keyword>
<keyword evidence="2" id="KW-0732">Signal</keyword>
<feature type="region of interest" description="Disordered" evidence="1">
    <location>
        <begin position="20"/>
        <end position="47"/>
    </location>
</feature>
<feature type="compositionally biased region" description="Basic and acidic residues" evidence="1">
    <location>
        <begin position="29"/>
        <end position="39"/>
    </location>
</feature>
<feature type="chain" id="PRO_5046761190" description="DUF4352 domain-containing protein" evidence="2">
    <location>
        <begin position="24"/>
        <end position="211"/>
    </location>
</feature>
<gene>
    <name evidence="3" type="ORF">M4V62_04020</name>
</gene>
<evidence type="ECO:0000256" key="2">
    <source>
        <dbReference type="SAM" id="SignalP"/>
    </source>
</evidence>
<dbReference type="Proteomes" id="UP000829992">
    <property type="component" value="Chromosome"/>
</dbReference>
<feature type="signal peptide" evidence="2">
    <location>
        <begin position="1"/>
        <end position="23"/>
    </location>
</feature>
<dbReference type="EMBL" id="CP097289">
    <property type="protein sequence ID" value="UQT54313.1"/>
    <property type="molecule type" value="Genomic_DNA"/>
</dbReference>
<proteinExistence type="predicted"/>
<evidence type="ECO:0008006" key="5">
    <source>
        <dbReference type="Google" id="ProtNLM"/>
    </source>
</evidence>
<sequence>MRVRTISATAVLLLAALTGCASGDDDPDEKSATGKKETTSKQVDCTDEDLSQADWLDHCAEEGTGEDGAEGQATSLKFGETYTYPDGIKVSVVEARVFTDYNSELGESAEPGDRDFRLKIKVINGSKEPFALDSLSTLVEGATNGGEARAAMLDRGSDPLEGRLGAGVTVTKTDDSALKTKYGRNVIVSVQRDSNDFGAEEPPEFSGTIKD</sequence>
<protein>
    <recommendedName>
        <fullName evidence="5">DUF4352 domain-containing protein</fullName>
    </recommendedName>
</protein>
<dbReference type="PROSITE" id="PS51257">
    <property type="entry name" value="PROKAR_LIPOPROTEIN"/>
    <property type="match status" value="1"/>
</dbReference>
<accession>A0ABY4PMZ6</accession>
<evidence type="ECO:0000313" key="3">
    <source>
        <dbReference type="EMBL" id="UQT54313.1"/>
    </source>
</evidence>
<evidence type="ECO:0000313" key="4">
    <source>
        <dbReference type="Proteomes" id="UP000829992"/>
    </source>
</evidence>
<evidence type="ECO:0000256" key="1">
    <source>
        <dbReference type="SAM" id="MobiDB-lite"/>
    </source>
</evidence>
<reference evidence="3 4" key="1">
    <citation type="submission" date="2022-05" db="EMBL/GenBank/DDBJ databases">
        <authorList>
            <person name="Zhou X."/>
            <person name="Li K."/>
            <person name="Man Y."/>
        </authorList>
    </citation>
    <scope>NUCLEOTIDE SEQUENCE [LARGE SCALE GENOMIC DNA]</scope>
    <source>
        <strain evidence="3 4">MS405</strain>
    </source>
</reference>